<dbReference type="SMART" id="SM01117">
    <property type="entry name" value="Cyt-b5"/>
    <property type="match status" value="1"/>
</dbReference>
<dbReference type="PROSITE" id="PS50255">
    <property type="entry name" value="CYTOCHROME_B5_2"/>
    <property type="match status" value="1"/>
</dbReference>
<evidence type="ECO:0000256" key="1">
    <source>
        <dbReference type="ARBA" id="ARBA00022617"/>
    </source>
</evidence>
<feature type="domain" description="Cytochrome b5 heme-binding" evidence="6">
    <location>
        <begin position="48"/>
        <end position="125"/>
    </location>
</feature>
<reference evidence="7" key="1">
    <citation type="submission" date="2020-11" db="EMBL/GenBank/DDBJ databases">
        <title>Chlorella ohadii genome sequencing and assembly.</title>
        <authorList>
            <person name="Murik O."/>
            <person name="Treves H."/>
            <person name="Kedem I."/>
            <person name="Shotland Y."/>
            <person name="Kaplan A."/>
        </authorList>
    </citation>
    <scope>NUCLEOTIDE SEQUENCE</scope>
    <source>
        <strain evidence="7">1</strain>
    </source>
</reference>
<dbReference type="Gene3D" id="3.10.120.10">
    <property type="entry name" value="Cytochrome b5-like heme/steroid binding domain"/>
    <property type="match status" value="1"/>
</dbReference>
<evidence type="ECO:0000256" key="3">
    <source>
        <dbReference type="ARBA" id="ARBA00023004"/>
    </source>
</evidence>
<proteinExistence type="inferred from homology"/>
<evidence type="ECO:0000259" key="6">
    <source>
        <dbReference type="PROSITE" id="PS50255"/>
    </source>
</evidence>
<dbReference type="GO" id="GO:0020037">
    <property type="term" value="F:heme binding"/>
    <property type="evidence" value="ECO:0007669"/>
    <property type="project" value="TreeGrafter"/>
</dbReference>
<dbReference type="FunFam" id="3.10.120.10:FF:000007">
    <property type="entry name" value="Sulfite oxidase, mitochondrial"/>
    <property type="match status" value="1"/>
</dbReference>
<dbReference type="GO" id="GO:0016020">
    <property type="term" value="C:membrane"/>
    <property type="evidence" value="ECO:0007669"/>
    <property type="project" value="TreeGrafter"/>
</dbReference>
<comment type="caution">
    <text evidence="7">The sequence shown here is derived from an EMBL/GenBank/DDBJ whole genome shotgun (WGS) entry which is preliminary data.</text>
</comment>
<evidence type="ECO:0000256" key="5">
    <source>
        <dbReference type="SAM" id="SignalP"/>
    </source>
</evidence>
<keyword evidence="5" id="KW-0732">Signal</keyword>
<keyword evidence="3" id="KW-0408">Iron</keyword>
<dbReference type="Proteomes" id="UP001205105">
    <property type="component" value="Unassembled WGS sequence"/>
</dbReference>
<sequence>MRACLLLVVALCALVNVQGRALSQTDALPAAPAPAPALDEGAVSASGAPLFTLEEVAARNSPESAWIAVEGKVYDVTEFAPTHPGGAGRIYAIAGTDATERFMRQHGRPSMQWDLLQNYLIGELAPST</sequence>
<dbReference type="EMBL" id="JADXDR010000029">
    <property type="protein sequence ID" value="KAI7844465.1"/>
    <property type="molecule type" value="Genomic_DNA"/>
</dbReference>
<comment type="similarity">
    <text evidence="4">Belongs to the cytochrome b5 family.</text>
</comment>
<evidence type="ECO:0000313" key="7">
    <source>
        <dbReference type="EMBL" id="KAI7844465.1"/>
    </source>
</evidence>
<evidence type="ECO:0000313" key="8">
    <source>
        <dbReference type="Proteomes" id="UP001205105"/>
    </source>
</evidence>
<dbReference type="Pfam" id="PF00173">
    <property type="entry name" value="Cyt-b5"/>
    <property type="match status" value="1"/>
</dbReference>
<dbReference type="PANTHER" id="PTHR19359">
    <property type="entry name" value="CYTOCHROME B5"/>
    <property type="match status" value="1"/>
</dbReference>
<dbReference type="AlphaFoldDB" id="A0AAD5DUW8"/>
<feature type="signal peptide" evidence="5">
    <location>
        <begin position="1"/>
        <end position="19"/>
    </location>
</feature>
<accession>A0AAD5DUW8</accession>
<gene>
    <name evidence="7" type="ORF">COHA_001968</name>
</gene>
<evidence type="ECO:0000256" key="2">
    <source>
        <dbReference type="ARBA" id="ARBA00022723"/>
    </source>
</evidence>
<keyword evidence="1" id="KW-0349">Heme</keyword>
<feature type="chain" id="PRO_5042149236" description="Cytochrome b5 heme-binding domain-containing protein" evidence="5">
    <location>
        <begin position="20"/>
        <end position="128"/>
    </location>
</feature>
<dbReference type="InterPro" id="IPR001199">
    <property type="entry name" value="Cyt_B5-like_heme/steroid-bd"/>
</dbReference>
<dbReference type="InterPro" id="IPR036400">
    <property type="entry name" value="Cyt_B5-like_heme/steroid_sf"/>
</dbReference>
<name>A0AAD5DUW8_9CHLO</name>
<evidence type="ECO:0000256" key="4">
    <source>
        <dbReference type="ARBA" id="ARBA00038168"/>
    </source>
</evidence>
<protein>
    <recommendedName>
        <fullName evidence="6">Cytochrome b5 heme-binding domain-containing protein</fullName>
    </recommendedName>
</protein>
<organism evidence="7 8">
    <name type="scientific">Chlorella ohadii</name>
    <dbReference type="NCBI Taxonomy" id="2649997"/>
    <lineage>
        <taxon>Eukaryota</taxon>
        <taxon>Viridiplantae</taxon>
        <taxon>Chlorophyta</taxon>
        <taxon>core chlorophytes</taxon>
        <taxon>Trebouxiophyceae</taxon>
        <taxon>Chlorellales</taxon>
        <taxon>Chlorellaceae</taxon>
        <taxon>Chlorella clade</taxon>
        <taxon>Chlorella</taxon>
    </lineage>
</organism>
<dbReference type="GO" id="GO:0046872">
    <property type="term" value="F:metal ion binding"/>
    <property type="evidence" value="ECO:0007669"/>
    <property type="project" value="UniProtKB-KW"/>
</dbReference>
<dbReference type="InterPro" id="IPR050668">
    <property type="entry name" value="Cytochrome_b5"/>
</dbReference>
<dbReference type="SUPFAM" id="SSF55856">
    <property type="entry name" value="Cytochrome b5-like heme/steroid binding domain"/>
    <property type="match status" value="1"/>
</dbReference>
<keyword evidence="8" id="KW-1185">Reference proteome</keyword>
<dbReference type="PRINTS" id="PR00363">
    <property type="entry name" value="CYTOCHROMEB5"/>
</dbReference>
<keyword evidence="2" id="KW-0479">Metal-binding</keyword>